<dbReference type="PANTHER" id="PTHR40269">
    <property type="entry name" value="OUTER MEMBRANE PROTEIN-RELATED"/>
    <property type="match status" value="1"/>
</dbReference>
<feature type="signal peptide" evidence="2">
    <location>
        <begin position="1"/>
        <end position="26"/>
    </location>
</feature>
<organism evidence="3 4">
    <name type="scientific">Shewanella youngdeokensis</name>
    <dbReference type="NCBI Taxonomy" id="2999068"/>
    <lineage>
        <taxon>Bacteria</taxon>
        <taxon>Pseudomonadati</taxon>
        <taxon>Pseudomonadota</taxon>
        <taxon>Gammaproteobacteria</taxon>
        <taxon>Alteromonadales</taxon>
        <taxon>Shewanellaceae</taxon>
        <taxon>Shewanella</taxon>
    </lineage>
</organism>
<accession>A0ABZ0K2J0</accession>
<evidence type="ECO:0000256" key="1">
    <source>
        <dbReference type="SAM" id="MobiDB-lite"/>
    </source>
</evidence>
<feature type="region of interest" description="Disordered" evidence="1">
    <location>
        <begin position="251"/>
        <end position="401"/>
    </location>
</feature>
<keyword evidence="4" id="KW-1185">Reference proteome</keyword>
<gene>
    <name evidence="3" type="ORF">RGE70_04500</name>
</gene>
<sequence length="401" mass="46116">MNIVKQCCCWLLVALLQLATPIHAYAEDVSSAQQTQLNEGELAQILAPIALYPDSLLTHILIAATYPLEVVEAQRWQQKNQQLSTENQVKTAETMQWDPSVTALVAFPTVLQKLSDDLKWTQALGDAFLQNEAQVLDSIQALRAQADNANSLDDLQNMQVTKVNNQIVIESVKKEVVYVPYYDPRVVYGTWHWTHYPPVYWAVYPGYVTPGHGHFYWHTGVHISFNYFFSAFHWHNHHVVVIHHKKSHHYRHHARITTSHGAKRWSHKPQHRRGVAYSNNSLRHKYNSPSRARSQVIRSPNNKQVAKKREVQFAKKLQQPTRHKAHLANGKSVKSHQPAKSRQAVKSHQPAKSRQLVAKNHQPAVNKQKHTRSQQTYQQPRNSHKQARSNSRANQAKRSKN</sequence>
<feature type="compositionally biased region" description="Basic residues" evidence="1">
    <location>
        <begin position="333"/>
        <end position="351"/>
    </location>
</feature>
<reference evidence="3 4" key="1">
    <citation type="submission" date="2023-10" db="EMBL/GenBank/DDBJ databases">
        <title>Complete genome sequence of Shewanella sp. DAU334.</title>
        <authorList>
            <person name="Lee Y.-S."/>
            <person name="Jeong H.-R."/>
            <person name="Hwang E.-J."/>
            <person name="Choi Y.-L."/>
            <person name="Kim G.-D."/>
        </authorList>
    </citation>
    <scope>NUCLEOTIDE SEQUENCE [LARGE SCALE GENOMIC DNA]</scope>
    <source>
        <strain evidence="3 4">DAU334</strain>
    </source>
</reference>
<evidence type="ECO:0000313" key="4">
    <source>
        <dbReference type="Proteomes" id="UP001529491"/>
    </source>
</evidence>
<dbReference type="PANTHER" id="PTHR40269:SF1">
    <property type="entry name" value="OUTER MEMBRANE PROTEIN"/>
    <property type="match status" value="1"/>
</dbReference>
<dbReference type="InterPro" id="IPR021728">
    <property type="entry name" value="DUF3300"/>
</dbReference>
<keyword evidence="2" id="KW-0732">Signal</keyword>
<feature type="compositionally biased region" description="Basic residues" evidence="1">
    <location>
        <begin position="251"/>
        <end position="274"/>
    </location>
</feature>
<feature type="compositionally biased region" description="Polar residues" evidence="1">
    <location>
        <begin position="277"/>
        <end position="304"/>
    </location>
</feature>
<name>A0ABZ0K2J0_9GAMM</name>
<feature type="chain" id="PRO_5047471103" evidence="2">
    <location>
        <begin position="27"/>
        <end position="401"/>
    </location>
</feature>
<protein>
    <submittedName>
        <fullName evidence="3">DUF3300 domain-containing protein</fullName>
    </submittedName>
</protein>
<evidence type="ECO:0000313" key="3">
    <source>
        <dbReference type="EMBL" id="WOT06078.1"/>
    </source>
</evidence>
<dbReference type="Pfam" id="PF11737">
    <property type="entry name" value="DUF3300"/>
    <property type="match status" value="1"/>
</dbReference>
<dbReference type="Proteomes" id="UP001529491">
    <property type="component" value="Chromosome"/>
</dbReference>
<proteinExistence type="predicted"/>
<dbReference type="EMBL" id="CP136522">
    <property type="protein sequence ID" value="WOT06078.1"/>
    <property type="molecule type" value="Genomic_DNA"/>
</dbReference>
<evidence type="ECO:0000256" key="2">
    <source>
        <dbReference type="SAM" id="SignalP"/>
    </source>
</evidence>
<dbReference type="RefSeq" id="WP_310470347.1">
    <property type="nucleotide sequence ID" value="NZ_CP136522.1"/>
</dbReference>